<dbReference type="GO" id="GO:0003700">
    <property type="term" value="F:DNA-binding transcription factor activity"/>
    <property type="evidence" value="ECO:0007669"/>
    <property type="project" value="InterPro"/>
</dbReference>
<reference evidence="5 6" key="1">
    <citation type="submission" date="2019-03" db="EMBL/GenBank/DDBJ databases">
        <title>Draft genome sequences of novel Actinobacteria.</title>
        <authorList>
            <person name="Sahin N."/>
            <person name="Ay H."/>
            <person name="Saygin H."/>
        </authorList>
    </citation>
    <scope>NUCLEOTIDE SEQUENCE [LARGE SCALE GENOMIC DNA]</scope>
    <source>
        <strain evidence="5 6">5K138</strain>
    </source>
</reference>
<dbReference type="InterPro" id="IPR036388">
    <property type="entry name" value="WH-like_DNA-bd_sf"/>
</dbReference>
<dbReference type="Proteomes" id="UP000294739">
    <property type="component" value="Unassembled WGS sequence"/>
</dbReference>
<dbReference type="OrthoDB" id="3630048at2"/>
<dbReference type="PRINTS" id="PR00778">
    <property type="entry name" value="HTHARSR"/>
</dbReference>
<keyword evidence="1" id="KW-0805">Transcription regulation</keyword>
<dbReference type="EMBL" id="SMKZ01000095">
    <property type="protein sequence ID" value="TDD95284.1"/>
    <property type="molecule type" value="Genomic_DNA"/>
</dbReference>
<comment type="caution">
    <text evidence="5">The sequence shown here is derived from an EMBL/GenBank/DDBJ whole genome shotgun (WGS) entry which is preliminary data.</text>
</comment>
<dbReference type="RefSeq" id="WP_131902087.1">
    <property type="nucleotide sequence ID" value="NZ_SMKZ01000095.1"/>
</dbReference>
<evidence type="ECO:0000256" key="3">
    <source>
        <dbReference type="ARBA" id="ARBA00023163"/>
    </source>
</evidence>
<accession>A0A4R5CDN0</accession>
<dbReference type="PANTHER" id="PTHR33154">
    <property type="entry name" value="TRANSCRIPTIONAL REGULATOR, ARSR FAMILY"/>
    <property type="match status" value="1"/>
</dbReference>
<dbReference type="PROSITE" id="PS50987">
    <property type="entry name" value="HTH_ARSR_2"/>
    <property type="match status" value="1"/>
</dbReference>
<dbReference type="InterPro" id="IPR011991">
    <property type="entry name" value="ArsR-like_HTH"/>
</dbReference>
<proteinExistence type="predicted"/>
<dbReference type="InParanoid" id="A0A4R5CDN0"/>
<keyword evidence="3" id="KW-0804">Transcription</keyword>
<dbReference type="Gene3D" id="1.10.10.10">
    <property type="entry name" value="Winged helix-like DNA-binding domain superfamily/Winged helix DNA-binding domain"/>
    <property type="match status" value="1"/>
</dbReference>
<keyword evidence="6" id="KW-1185">Reference proteome</keyword>
<dbReference type="InterPro" id="IPR001845">
    <property type="entry name" value="HTH_ArsR_DNA-bd_dom"/>
</dbReference>
<dbReference type="SUPFAM" id="SSF46785">
    <property type="entry name" value="Winged helix' DNA-binding domain"/>
    <property type="match status" value="1"/>
</dbReference>
<dbReference type="SMART" id="SM00418">
    <property type="entry name" value="HTH_ARSR"/>
    <property type="match status" value="1"/>
</dbReference>
<gene>
    <name evidence="5" type="ORF">E1269_31380</name>
</gene>
<dbReference type="InterPro" id="IPR036390">
    <property type="entry name" value="WH_DNA-bd_sf"/>
</dbReference>
<dbReference type="Pfam" id="PF12840">
    <property type="entry name" value="HTH_20"/>
    <property type="match status" value="1"/>
</dbReference>
<feature type="domain" description="HTH arsR-type" evidence="4">
    <location>
        <begin position="1"/>
        <end position="93"/>
    </location>
</feature>
<evidence type="ECO:0000256" key="2">
    <source>
        <dbReference type="ARBA" id="ARBA00023125"/>
    </source>
</evidence>
<name>A0A4R5CDN0_9ACTN</name>
<evidence type="ECO:0000313" key="6">
    <source>
        <dbReference type="Proteomes" id="UP000294739"/>
    </source>
</evidence>
<dbReference type="PANTHER" id="PTHR33154:SF33">
    <property type="entry name" value="TRANSCRIPTIONAL REPRESSOR SDPR"/>
    <property type="match status" value="1"/>
</dbReference>
<dbReference type="CDD" id="cd00090">
    <property type="entry name" value="HTH_ARSR"/>
    <property type="match status" value="1"/>
</dbReference>
<organism evidence="5 6">
    <name type="scientific">Jiangella asiatica</name>
    <dbReference type="NCBI Taxonomy" id="2530372"/>
    <lineage>
        <taxon>Bacteria</taxon>
        <taxon>Bacillati</taxon>
        <taxon>Actinomycetota</taxon>
        <taxon>Actinomycetes</taxon>
        <taxon>Jiangellales</taxon>
        <taxon>Jiangellaceae</taxon>
        <taxon>Jiangella</taxon>
    </lineage>
</organism>
<keyword evidence="2" id="KW-0238">DNA-binding</keyword>
<evidence type="ECO:0000259" key="4">
    <source>
        <dbReference type="PROSITE" id="PS50987"/>
    </source>
</evidence>
<evidence type="ECO:0000256" key="1">
    <source>
        <dbReference type="ARBA" id="ARBA00023015"/>
    </source>
</evidence>
<dbReference type="InterPro" id="IPR051081">
    <property type="entry name" value="HTH_MetalResp_TranReg"/>
</dbReference>
<evidence type="ECO:0000313" key="5">
    <source>
        <dbReference type="EMBL" id="TDD95284.1"/>
    </source>
</evidence>
<dbReference type="GO" id="GO:0003677">
    <property type="term" value="F:DNA binding"/>
    <property type="evidence" value="ECO:0007669"/>
    <property type="project" value="UniProtKB-KW"/>
</dbReference>
<protein>
    <submittedName>
        <fullName evidence="5">ArsR family transcriptional regulator</fullName>
    </submittedName>
</protein>
<dbReference type="NCBIfam" id="NF033788">
    <property type="entry name" value="HTH_metalloreg"/>
    <property type="match status" value="1"/>
</dbReference>
<dbReference type="AlphaFoldDB" id="A0A4R5CDN0"/>
<sequence>MNRSELDAVLAALAEPTRRQLLDLLAERGEASASALAQAVPVTRQAVVKHLTVLDGAGLVAGRRAGREVLYRARPERLEEAARRMSALAAAWETRLAAIKRIAES</sequence>